<dbReference type="InterPro" id="IPR045738">
    <property type="entry name" value="DUF6088"/>
</dbReference>
<protein>
    <recommendedName>
        <fullName evidence="3">Type IV toxin-antitoxin system AbiEi family antitoxin domain-containing protein</fullName>
    </recommendedName>
</protein>
<dbReference type="AlphaFoldDB" id="A0A411YYD5"/>
<proteinExistence type="predicted"/>
<dbReference type="OrthoDB" id="583588at2"/>
<organism evidence="1 2">
    <name type="scientific">Pseudotabrizicola alkalilacus</name>
    <dbReference type="NCBI Taxonomy" id="2305252"/>
    <lineage>
        <taxon>Bacteria</taxon>
        <taxon>Pseudomonadati</taxon>
        <taxon>Pseudomonadota</taxon>
        <taxon>Alphaproteobacteria</taxon>
        <taxon>Rhodobacterales</taxon>
        <taxon>Paracoccaceae</taxon>
        <taxon>Pseudotabrizicola</taxon>
    </lineage>
</organism>
<accession>A0A411YYD5</accession>
<evidence type="ECO:0000313" key="2">
    <source>
        <dbReference type="Proteomes" id="UP000284547"/>
    </source>
</evidence>
<reference evidence="1 2" key="1">
    <citation type="submission" date="2018-08" db="EMBL/GenBank/DDBJ databases">
        <title>Flavobacterium tibetense sp. nov., isolated from a wetland YonghuCo on Tibetan Plateau.</title>
        <authorList>
            <person name="Phurbu D."/>
            <person name="Lu H."/>
            <person name="Xing P."/>
        </authorList>
    </citation>
    <scope>NUCLEOTIDE SEQUENCE [LARGE SCALE GENOMIC DNA]</scope>
    <source>
        <strain evidence="1 2">DJC</strain>
    </source>
</reference>
<evidence type="ECO:0000313" key="1">
    <source>
        <dbReference type="EMBL" id="RGP35719.1"/>
    </source>
</evidence>
<gene>
    <name evidence="1" type="ORF">D1012_18140</name>
</gene>
<sequence length="196" mass="21697">MQSISEKILVEAKRQPEGYAFSAKSLQHLGERAAIDQALSRLCRERSLFRVTRGYYVVPSETRFGRHLPPIERVVASITEQEGEVFARGGAAAANVLGMTTQVPVRMIYVTSGTSRKLDFSGIKVELRNAPRWQLVNAGKPSGELVRALEWIGPEHADEAVRSFSEREPGIVMEAARFARLLPAWLAKTIVEAAHA</sequence>
<comment type="caution">
    <text evidence="1">The sequence shown here is derived from an EMBL/GenBank/DDBJ whole genome shotgun (WGS) entry which is preliminary data.</text>
</comment>
<name>A0A411YYD5_9RHOB</name>
<dbReference type="Proteomes" id="UP000284547">
    <property type="component" value="Unassembled WGS sequence"/>
</dbReference>
<evidence type="ECO:0008006" key="3">
    <source>
        <dbReference type="Google" id="ProtNLM"/>
    </source>
</evidence>
<keyword evidence="2" id="KW-1185">Reference proteome</keyword>
<dbReference type="EMBL" id="QWEY01000012">
    <property type="protein sequence ID" value="RGP35719.1"/>
    <property type="molecule type" value="Genomic_DNA"/>
</dbReference>
<dbReference type="Pfam" id="PF19570">
    <property type="entry name" value="DUF6088"/>
    <property type="match status" value="1"/>
</dbReference>
<dbReference type="RefSeq" id="WP_118155631.1">
    <property type="nucleotide sequence ID" value="NZ_QWEY01000012.1"/>
</dbReference>